<gene>
    <name evidence="1" type="ORF">LEP1GSC024_0913</name>
</gene>
<accession>M6Y6R3</accession>
<sequence>MNTTGSIVINFYFLNCGVPDMAPPTGAVNLYSLLSPNNLTR</sequence>
<proteinExistence type="predicted"/>
<organism evidence="1 2">
    <name type="scientific">Leptospira noguchii str. 2001034031</name>
    <dbReference type="NCBI Taxonomy" id="1193053"/>
    <lineage>
        <taxon>Bacteria</taxon>
        <taxon>Pseudomonadati</taxon>
        <taxon>Spirochaetota</taxon>
        <taxon>Spirochaetia</taxon>
        <taxon>Leptospirales</taxon>
        <taxon>Leptospiraceae</taxon>
        <taxon>Leptospira</taxon>
    </lineage>
</organism>
<protein>
    <submittedName>
        <fullName evidence="1">Uncharacterized protein</fullName>
    </submittedName>
</protein>
<dbReference type="AlphaFoldDB" id="M6Y6R3"/>
<comment type="caution">
    <text evidence="1">The sequence shown here is derived from an EMBL/GenBank/DDBJ whole genome shotgun (WGS) entry which is preliminary data.</text>
</comment>
<evidence type="ECO:0000313" key="1">
    <source>
        <dbReference type="EMBL" id="EMO87521.1"/>
    </source>
</evidence>
<evidence type="ECO:0000313" key="2">
    <source>
        <dbReference type="Proteomes" id="UP000012138"/>
    </source>
</evidence>
<name>M6Y6R3_9LEPT</name>
<reference evidence="1 2" key="1">
    <citation type="submission" date="2013-01" db="EMBL/GenBank/DDBJ databases">
        <authorList>
            <person name="Harkins D.M."/>
            <person name="Durkin A.S."/>
            <person name="Brinkac L.M."/>
            <person name="Haft D.H."/>
            <person name="Selengut J.D."/>
            <person name="Sanka R."/>
            <person name="DePew J."/>
            <person name="Purushe J."/>
            <person name="Whelen A.C."/>
            <person name="Vinetz J.M."/>
            <person name="Sutton G.G."/>
            <person name="Nierman W.C."/>
            <person name="Fouts D.E."/>
        </authorList>
    </citation>
    <scope>NUCLEOTIDE SEQUENCE [LARGE SCALE GENOMIC DNA]</scope>
    <source>
        <strain evidence="1 2">2001034031</strain>
    </source>
</reference>
<dbReference type="Proteomes" id="UP000012138">
    <property type="component" value="Unassembled WGS sequence"/>
</dbReference>
<dbReference type="EMBL" id="AKXB02000151">
    <property type="protein sequence ID" value="EMO87521.1"/>
    <property type="molecule type" value="Genomic_DNA"/>
</dbReference>